<evidence type="ECO:0000313" key="6">
    <source>
        <dbReference type="Proteomes" id="UP000827138"/>
    </source>
</evidence>
<dbReference type="Gene3D" id="3.50.50.60">
    <property type="entry name" value="FAD/NAD(P)-binding domain"/>
    <property type="match status" value="2"/>
</dbReference>
<feature type="domain" description="Amine oxidase" evidence="4">
    <location>
        <begin position="13"/>
        <end position="504"/>
    </location>
</feature>
<organism evidence="5 6">
    <name type="scientific">Streptomyces akebiae</name>
    <dbReference type="NCBI Taxonomy" id="2865673"/>
    <lineage>
        <taxon>Bacteria</taxon>
        <taxon>Bacillati</taxon>
        <taxon>Actinomycetota</taxon>
        <taxon>Actinomycetes</taxon>
        <taxon>Kitasatosporales</taxon>
        <taxon>Streptomycetaceae</taxon>
        <taxon>Streptomyces</taxon>
    </lineage>
</organism>
<dbReference type="InterPro" id="IPR002937">
    <property type="entry name" value="Amino_oxidase"/>
</dbReference>
<name>A0ABX8Y3L0_9ACTN</name>
<proteinExistence type="predicted"/>
<evidence type="ECO:0000256" key="2">
    <source>
        <dbReference type="ARBA" id="ARBA00038825"/>
    </source>
</evidence>
<evidence type="ECO:0000259" key="4">
    <source>
        <dbReference type="Pfam" id="PF01593"/>
    </source>
</evidence>
<accession>A0ABX8Y3L0</accession>
<dbReference type="PANTHER" id="PTHR10668">
    <property type="entry name" value="PHYTOENE DEHYDROGENASE"/>
    <property type="match status" value="1"/>
</dbReference>
<evidence type="ECO:0000256" key="3">
    <source>
        <dbReference type="ARBA" id="ARBA00040298"/>
    </source>
</evidence>
<evidence type="ECO:0000313" key="5">
    <source>
        <dbReference type="EMBL" id="QYX82499.1"/>
    </source>
</evidence>
<dbReference type="Proteomes" id="UP000827138">
    <property type="component" value="Chromosome"/>
</dbReference>
<sequence length="543" mass="57842">MPDAVVIGAGPNGLVAANLLADAGWSVEVLEEQPEPGGAVRHDREVDPAFVSDLFSSFYPLAAASPVLARLRLNEHGLRWSHAPHVLAHPLGDDRCAVLSRDIDVTAESLDAFHPGDGDAWRRLHATWERLGPDIVDALFTPFPPLRATARLAVRLKAAGGLRMARTLVTPVRRMGDEEFRGEGGRLLLAGNAQHADLAPEAAGSGGYGWLLCMLGQTYGFPVPAGGAGALTAALVGRLRARGGSLRCGQRVRRVLVRDGRAAGVLTAEGETVTARNAVLADVSAPALYGELVGPEHLPSQVLADLRRFQWDFATFKVDWACDGPVPWRAEAAARAGTVHLADGVDELTRCAAQIAMGQVPDRPFALFGQMTTADPSRSAPGTEAAWAYTHVPHVIKSDAGDEGLTGAWNRTEQELMADRVERQVERFAPGFRSRVRARRVLAPPTLQSLDRNLYGGALNGGTAALHQQLVFRPAPGTGRPETPVDGLYLASASAHPGGGVHGAPGANAARAALRRHRLPGLTRAQRVLAHRDRTGRKPGLRR</sequence>
<dbReference type="PRINTS" id="PR00419">
    <property type="entry name" value="ADXRDTASE"/>
</dbReference>
<dbReference type="RefSeq" id="WP_220651034.1">
    <property type="nucleotide sequence ID" value="NZ_CP080647.1"/>
</dbReference>
<dbReference type="Pfam" id="PF01593">
    <property type="entry name" value="Amino_oxidase"/>
    <property type="match status" value="1"/>
</dbReference>
<dbReference type="InterPro" id="IPR036188">
    <property type="entry name" value="FAD/NAD-bd_sf"/>
</dbReference>
<gene>
    <name evidence="5" type="ORF">K1J60_43455</name>
</gene>
<protein>
    <recommendedName>
        <fullName evidence="3">Pyridine nucleotide-disulfide oxidoreductase domain-containing protein 2</fullName>
    </recommendedName>
</protein>
<comment type="function">
    <text evidence="1">Probable oxidoreductase that may play a role as regulator of mitochondrial function.</text>
</comment>
<evidence type="ECO:0000256" key="1">
    <source>
        <dbReference type="ARBA" id="ARBA00037217"/>
    </source>
</evidence>
<comment type="subunit">
    <text evidence="2">Interacts with COX5B; this interaction may contribute to localize PYROXD2 to the inner face of the inner mitochondrial membrane.</text>
</comment>
<dbReference type="EMBL" id="CP080647">
    <property type="protein sequence ID" value="QYX82499.1"/>
    <property type="molecule type" value="Genomic_DNA"/>
</dbReference>
<dbReference type="SUPFAM" id="SSF51905">
    <property type="entry name" value="FAD/NAD(P)-binding domain"/>
    <property type="match status" value="1"/>
</dbReference>
<dbReference type="PANTHER" id="PTHR10668:SF105">
    <property type="entry name" value="DEHYDROGENASE-RELATED"/>
    <property type="match status" value="1"/>
</dbReference>
<keyword evidence="6" id="KW-1185">Reference proteome</keyword>
<reference evidence="5 6" key="1">
    <citation type="submission" date="2021-08" db="EMBL/GenBank/DDBJ databases">
        <authorList>
            <person name="Ping M."/>
        </authorList>
    </citation>
    <scope>NUCLEOTIDE SEQUENCE [LARGE SCALE GENOMIC DNA]</scope>
    <source>
        <strain evidence="5 6">MG28</strain>
    </source>
</reference>